<dbReference type="Pfam" id="PF00868">
    <property type="entry name" value="Transglut_N"/>
    <property type="match status" value="1"/>
</dbReference>
<dbReference type="SMART" id="SM00460">
    <property type="entry name" value="TGc"/>
    <property type="match status" value="1"/>
</dbReference>
<dbReference type="SUPFAM" id="SSF81296">
    <property type="entry name" value="E set domains"/>
    <property type="match status" value="1"/>
</dbReference>
<dbReference type="PANTHER" id="PTHR11590">
    <property type="entry name" value="PROTEIN-GLUTAMINE GAMMA-GLUTAMYLTRANSFERASE"/>
    <property type="match status" value="1"/>
</dbReference>
<comment type="similarity">
    <text evidence="1">Belongs to the transglutaminase superfamily. Transglutaminase family.</text>
</comment>
<evidence type="ECO:0000259" key="3">
    <source>
        <dbReference type="SMART" id="SM00460"/>
    </source>
</evidence>
<feature type="active site" evidence="2">
    <location>
        <position position="389"/>
    </location>
</feature>
<feature type="active site" evidence="2">
    <location>
        <position position="412"/>
    </location>
</feature>
<dbReference type="FunFam" id="3.90.260.10:FF:000002">
    <property type="entry name" value="Erythrocyte membrane protein band 4.2"/>
    <property type="match status" value="1"/>
</dbReference>
<dbReference type="InterPro" id="IPR001102">
    <property type="entry name" value="Transglutaminase_N"/>
</dbReference>
<dbReference type="FunFam" id="2.60.40.10:FF:000090">
    <property type="entry name" value="Protein-glutamine gamma-glutamyltransferase 2"/>
    <property type="match status" value="1"/>
</dbReference>
<organism evidence="4 5">
    <name type="scientific">Dreissena polymorpha</name>
    <name type="common">Zebra mussel</name>
    <name type="synonym">Mytilus polymorpha</name>
    <dbReference type="NCBI Taxonomy" id="45954"/>
    <lineage>
        <taxon>Eukaryota</taxon>
        <taxon>Metazoa</taxon>
        <taxon>Spiralia</taxon>
        <taxon>Lophotrochozoa</taxon>
        <taxon>Mollusca</taxon>
        <taxon>Bivalvia</taxon>
        <taxon>Autobranchia</taxon>
        <taxon>Heteroconchia</taxon>
        <taxon>Euheterodonta</taxon>
        <taxon>Imparidentia</taxon>
        <taxon>Neoheterodontei</taxon>
        <taxon>Myida</taxon>
        <taxon>Dreissenoidea</taxon>
        <taxon>Dreissenidae</taxon>
        <taxon>Dreissena</taxon>
    </lineage>
</organism>
<dbReference type="InterPro" id="IPR014756">
    <property type="entry name" value="Ig_E-set"/>
</dbReference>
<dbReference type="AlphaFoldDB" id="A0A9D4E8L1"/>
<dbReference type="EMBL" id="JAIWYP010000009">
    <property type="protein sequence ID" value="KAH3775163.1"/>
    <property type="molecule type" value="Genomic_DNA"/>
</dbReference>
<dbReference type="InterPro" id="IPR038765">
    <property type="entry name" value="Papain-like_cys_pep_sf"/>
</dbReference>
<comment type="caution">
    <text evidence="4">The sequence shown here is derived from an EMBL/GenBank/DDBJ whole genome shotgun (WGS) entry which is preliminary data.</text>
</comment>
<feature type="active site" evidence="2">
    <location>
        <position position="331"/>
    </location>
</feature>
<dbReference type="InterPro" id="IPR036985">
    <property type="entry name" value="Transglutaminase-like_sf"/>
</dbReference>
<reference evidence="4" key="2">
    <citation type="submission" date="2020-11" db="EMBL/GenBank/DDBJ databases">
        <authorList>
            <person name="McCartney M.A."/>
            <person name="Auch B."/>
            <person name="Kono T."/>
            <person name="Mallez S."/>
            <person name="Becker A."/>
            <person name="Gohl D.M."/>
            <person name="Silverstein K.A.T."/>
            <person name="Koren S."/>
            <person name="Bechman K.B."/>
            <person name="Herman A."/>
            <person name="Abrahante J.E."/>
            <person name="Garbe J."/>
        </authorList>
    </citation>
    <scope>NUCLEOTIDE SEQUENCE</scope>
    <source>
        <strain evidence="4">Duluth1</strain>
        <tissue evidence="4">Whole animal</tissue>
    </source>
</reference>
<reference evidence="4" key="1">
    <citation type="journal article" date="2019" name="bioRxiv">
        <title>The Genome of the Zebra Mussel, Dreissena polymorpha: A Resource for Invasive Species Research.</title>
        <authorList>
            <person name="McCartney M.A."/>
            <person name="Auch B."/>
            <person name="Kono T."/>
            <person name="Mallez S."/>
            <person name="Zhang Y."/>
            <person name="Obille A."/>
            <person name="Becker A."/>
            <person name="Abrahante J.E."/>
            <person name="Garbe J."/>
            <person name="Badalamenti J.P."/>
            <person name="Herman A."/>
            <person name="Mangelson H."/>
            <person name="Liachko I."/>
            <person name="Sullivan S."/>
            <person name="Sone E.D."/>
            <person name="Koren S."/>
            <person name="Silverstein K.A.T."/>
            <person name="Beckman K.B."/>
            <person name="Gohl D.M."/>
        </authorList>
    </citation>
    <scope>NUCLEOTIDE SEQUENCE</scope>
    <source>
        <strain evidence="4">Duluth1</strain>
        <tissue evidence="4">Whole animal</tissue>
    </source>
</reference>
<name>A0A9D4E8L1_DREPO</name>
<evidence type="ECO:0000313" key="4">
    <source>
        <dbReference type="EMBL" id="KAH3775163.1"/>
    </source>
</evidence>
<dbReference type="Gene3D" id="3.90.260.10">
    <property type="entry name" value="Transglutaminase-like"/>
    <property type="match status" value="1"/>
</dbReference>
<dbReference type="SUPFAM" id="SSF49309">
    <property type="entry name" value="Transglutaminase, two C-terminal domains"/>
    <property type="match status" value="2"/>
</dbReference>
<dbReference type="GO" id="GO:0003810">
    <property type="term" value="F:protein-glutamine gamma-glutamyltransferase activity"/>
    <property type="evidence" value="ECO:0007669"/>
    <property type="project" value="InterPro"/>
</dbReference>
<proteinExistence type="inferred from homology"/>
<dbReference type="InterPro" id="IPR013783">
    <property type="entry name" value="Ig-like_fold"/>
</dbReference>
<keyword evidence="5" id="KW-1185">Reference proteome</keyword>
<dbReference type="InterPro" id="IPR023608">
    <property type="entry name" value="Transglutaminase_animal"/>
</dbReference>
<feature type="domain" description="Transglutaminase-like" evidence="3">
    <location>
        <begin position="323"/>
        <end position="415"/>
    </location>
</feature>
<dbReference type="Pfam" id="PF01841">
    <property type="entry name" value="Transglut_core"/>
    <property type="match status" value="1"/>
</dbReference>
<dbReference type="InterPro" id="IPR050779">
    <property type="entry name" value="Transglutaminase"/>
</dbReference>
<sequence length="745" mass="84102">MLIATRVSLSEKFANYYGNLRGLLLGSNLAGRRADHNQEKLFPDDAQLMSYKKDGKEDGQLKPKSVDFLRNKNRTAHRTSDYEIPNLIIRRGHQFDISITFDRPFSCQDDELVLKFVTGRQPLQSKGTVVPVSRVAALRDPIWAFQLLRVEDKVAHLKVCTSPDAIVGRYNLFIETTHKNEQGEVEKYRYAQPDDIYILFNPWCPDDQVYMDEETHRQEYVLSETGRIWLGTVGKFCVRPWNFGQFDDVCLVAAIAIMEKSELGDQARGNAVFVLRALSKIINNNERDGGVLVGNWSGKYDDGVAPHAWNGSTAILEEFLKKRKGVKYGQCWTFAAVATTVFRALGIPTRCVTCFRSAHDSDFSSPMDSHWSVDGKPKTSMNDTVWDFHVWNESWCKRPDLPPGYDGWQAFDATPQECLEGVFTCGPASVKAVKQGEIFYGYDTKFIFAEVNGDRAHWTVDGEGNMTPVWLEPAIMGQFISTKAVSTISREDLTHAYKFQENCDDKEVTIELARKLSSRRYTDIVNAKSSDVKFSIHTDMQRNGDFNVTLQFSNTSTETRTVDSHITALSCRYTGIATSEMKNESSSIVLEPNTEQELSLSMKCHDYIGNVDSDSHINIYVIAFVKETSQRFIFQEPLWTEKPNIEIKTEGSAHVGKSFDVVVKLVNPLAVPLTGGHLNIEGPGMQRIASIKVKKPIGPGEELRETIQMKPRRLGRKEIIVNFLCKQLSDVTGVIEVDVIEDTRS</sequence>
<accession>A0A9D4E8L1</accession>
<dbReference type="PANTHER" id="PTHR11590:SF40">
    <property type="entry name" value="HEMOCYTE PROTEIN-GLUTAMINE GAMMA-GLUTAMYLTRANSFERASE-LIKE PROTEIN"/>
    <property type="match status" value="1"/>
</dbReference>
<dbReference type="Proteomes" id="UP000828390">
    <property type="component" value="Unassembled WGS sequence"/>
</dbReference>
<protein>
    <recommendedName>
        <fullName evidence="3">Transglutaminase-like domain-containing protein</fullName>
    </recommendedName>
</protein>
<dbReference type="SUPFAM" id="SSF54001">
    <property type="entry name" value="Cysteine proteinases"/>
    <property type="match status" value="1"/>
</dbReference>
<dbReference type="Pfam" id="PF00927">
    <property type="entry name" value="Transglut_C"/>
    <property type="match status" value="2"/>
</dbReference>
<evidence type="ECO:0000313" key="5">
    <source>
        <dbReference type="Proteomes" id="UP000828390"/>
    </source>
</evidence>
<dbReference type="InterPro" id="IPR008958">
    <property type="entry name" value="Transglutaminase_C"/>
</dbReference>
<dbReference type="Gene3D" id="2.60.40.10">
    <property type="entry name" value="Immunoglobulins"/>
    <property type="match status" value="3"/>
</dbReference>
<dbReference type="InterPro" id="IPR036238">
    <property type="entry name" value="Transglutaminase_C_sf"/>
</dbReference>
<evidence type="ECO:0000256" key="2">
    <source>
        <dbReference type="PIRSR" id="PIRSR000459-1"/>
    </source>
</evidence>
<evidence type="ECO:0000256" key="1">
    <source>
        <dbReference type="ARBA" id="ARBA00005968"/>
    </source>
</evidence>
<dbReference type="InterPro" id="IPR002931">
    <property type="entry name" value="Transglutaminase-like"/>
</dbReference>
<gene>
    <name evidence="4" type="ORF">DPMN_176561</name>
</gene>
<dbReference type="PIRSF" id="PIRSF000459">
    <property type="entry name" value="TGM_EBP42"/>
    <property type="match status" value="1"/>
</dbReference>